<feature type="non-terminal residue" evidence="1">
    <location>
        <position position="1"/>
    </location>
</feature>
<proteinExistence type="predicted"/>
<reference evidence="1 2" key="1">
    <citation type="submission" date="2021-06" db="EMBL/GenBank/DDBJ databases">
        <authorList>
            <person name="Kallberg Y."/>
            <person name="Tangrot J."/>
            <person name="Rosling A."/>
        </authorList>
    </citation>
    <scope>NUCLEOTIDE SEQUENCE [LARGE SCALE GENOMIC DNA]</scope>
    <source>
        <strain evidence="1 2">120-4 pot B 10/14</strain>
    </source>
</reference>
<dbReference type="EMBL" id="CAJVQB010069644">
    <property type="protein sequence ID" value="CAG8842632.1"/>
    <property type="molecule type" value="Genomic_DNA"/>
</dbReference>
<keyword evidence="2" id="KW-1185">Reference proteome</keyword>
<organism evidence="1 2">
    <name type="scientific">Gigaspora margarita</name>
    <dbReference type="NCBI Taxonomy" id="4874"/>
    <lineage>
        <taxon>Eukaryota</taxon>
        <taxon>Fungi</taxon>
        <taxon>Fungi incertae sedis</taxon>
        <taxon>Mucoromycota</taxon>
        <taxon>Glomeromycotina</taxon>
        <taxon>Glomeromycetes</taxon>
        <taxon>Diversisporales</taxon>
        <taxon>Gigasporaceae</taxon>
        <taxon>Gigaspora</taxon>
    </lineage>
</organism>
<evidence type="ECO:0000313" key="1">
    <source>
        <dbReference type="EMBL" id="CAG8842632.1"/>
    </source>
</evidence>
<sequence>QRNSYSVKEKQKAVELVYHTSNTYATNYYSLDLIMLGHTSFSEEEVELYE</sequence>
<accession>A0ABN7WWN8</accession>
<name>A0ABN7WWN8_GIGMA</name>
<comment type="caution">
    <text evidence="1">The sequence shown here is derived from an EMBL/GenBank/DDBJ whole genome shotgun (WGS) entry which is preliminary data.</text>
</comment>
<evidence type="ECO:0000313" key="2">
    <source>
        <dbReference type="Proteomes" id="UP000789901"/>
    </source>
</evidence>
<dbReference type="Proteomes" id="UP000789901">
    <property type="component" value="Unassembled WGS sequence"/>
</dbReference>
<gene>
    <name evidence="1" type="ORF">GMARGA_LOCUS36089</name>
</gene>
<protein>
    <submittedName>
        <fullName evidence="1">3664_t:CDS:1</fullName>
    </submittedName>
</protein>